<reference evidence="6" key="1">
    <citation type="journal article" date="2019" name="Int. J. Syst. Evol. Microbiol.">
        <title>The Global Catalogue of Microorganisms (GCM) 10K type strain sequencing project: providing services to taxonomists for standard genome sequencing and annotation.</title>
        <authorList>
            <consortium name="The Broad Institute Genomics Platform"/>
            <consortium name="The Broad Institute Genome Sequencing Center for Infectious Disease"/>
            <person name="Wu L."/>
            <person name="Ma J."/>
        </authorList>
    </citation>
    <scope>NUCLEOTIDE SEQUENCE [LARGE SCALE GENOMIC DNA]</scope>
    <source>
        <strain evidence="6">JCM 15589</strain>
    </source>
</reference>
<dbReference type="PROSITE" id="PS51257">
    <property type="entry name" value="PROKAR_LIPOPROTEIN"/>
    <property type="match status" value="1"/>
</dbReference>
<protein>
    <recommendedName>
        <fullName evidence="7">Lipoprotein</fullName>
    </recommendedName>
</protein>
<dbReference type="SUPFAM" id="SSF89392">
    <property type="entry name" value="Prokaryotic lipoproteins and lipoprotein localization factors"/>
    <property type="match status" value="1"/>
</dbReference>
<evidence type="ECO:0000256" key="1">
    <source>
        <dbReference type="ARBA" id="ARBA00004196"/>
    </source>
</evidence>
<keyword evidence="3" id="KW-0472">Membrane</keyword>
<feature type="chain" id="PRO_5045591496" description="Lipoprotein" evidence="4">
    <location>
        <begin position="25"/>
        <end position="275"/>
    </location>
</feature>
<accession>A0ABP4VYI1</accession>
<feature type="signal peptide" evidence="4">
    <location>
        <begin position="1"/>
        <end position="24"/>
    </location>
</feature>
<dbReference type="Gene3D" id="2.50.20.20">
    <property type="match status" value="1"/>
</dbReference>
<comment type="subcellular location">
    <subcellularLocation>
        <location evidence="1">Cell envelope</location>
    </subcellularLocation>
</comment>
<gene>
    <name evidence="5" type="ORF">GCM10009809_38710</name>
</gene>
<dbReference type="Proteomes" id="UP001501138">
    <property type="component" value="Unassembled WGS sequence"/>
</dbReference>
<comment type="similarity">
    <text evidence="2">Belongs to the LppX/LprAFG lipoprotein family.</text>
</comment>
<evidence type="ECO:0000313" key="6">
    <source>
        <dbReference type="Proteomes" id="UP001501138"/>
    </source>
</evidence>
<dbReference type="Pfam" id="PF07161">
    <property type="entry name" value="LppX_LprAFG"/>
    <property type="match status" value="1"/>
</dbReference>
<dbReference type="InterPro" id="IPR029046">
    <property type="entry name" value="LolA/LolB/LppX"/>
</dbReference>
<evidence type="ECO:0000313" key="5">
    <source>
        <dbReference type="EMBL" id="GAA1739528.1"/>
    </source>
</evidence>
<dbReference type="InterPro" id="IPR009830">
    <property type="entry name" value="LppX/LprAFG"/>
</dbReference>
<comment type="caution">
    <text evidence="5">The sequence shown here is derived from an EMBL/GenBank/DDBJ whole genome shotgun (WGS) entry which is preliminary data.</text>
</comment>
<keyword evidence="6" id="KW-1185">Reference proteome</keyword>
<keyword evidence="4" id="KW-0732">Signal</keyword>
<dbReference type="EMBL" id="BAAAPM010000009">
    <property type="protein sequence ID" value="GAA1739528.1"/>
    <property type="molecule type" value="Genomic_DNA"/>
</dbReference>
<keyword evidence="3" id="KW-1003">Cell membrane</keyword>
<dbReference type="RefSeq" id="WP_344250482.1">
    <property type="nucleotide sequence ID" value="NZ_BAAAPM010000009.1"/>
</dbReference>
<sequence length="275" mass="28376">MRVTKKSTVMLAAVAVAGSLSACAGGEKPDAPSGAAEEAAVVRPASLTELAGQMQEAQAEATSAHFEMTYGGELAESTGMTGTATSGDFAMGESAAPEDMEMQMTTSAMGMDMDLRLVDGTMYIGMGSLTEGKFLTATFEELADDPNMAGTLDSMTSMDAGAQAEAMADAVTSFEHVGTEDIDGVEADVYTMVVDPTKVEGAAGLDESTAGQVGEMTMTYKVGPDGLPLEADVVMDMAGQELTMDMAFSNWGEPVEVKVPAKKNTVPYSEFAPAG</sequence>
<evidence type="ECO:0000256" key="3">
    <source>
        <dbReference type="ARBA" id="ARBA00022475"/>
    </source>
</evidence>
<name>A0ABP4VYI1_9MICO</name>
<evidence type="ECO:0000256" key="2">
    <source>
        <dbReference type="ARBA" id="ARBA00009194"/>
    </source>
</evidence>
<evidence type="ECO:0008006" key="7">
    <source>
        <dbReference type="Google" id="ProtNLM"/>
    </source>
</evidence>
<organism evidence="5 6">
    <name type="scientific">Isoptericola hypogeus</name>
    <dbReference type="NCBI Taxonomy" id="300179"/>
    <lineage>
        <taxon>Bacteria</taxon>
        <taxon>Bacillati</taxon>
        <taxon>Actinomycetota</taxon>
        <taxon>Actinomycetes</taxon>
        <taxon>Micrococcales</taxon>
        <taxon>Promicromonosporaceae</taxon>
        <taxon>Isoptericola</taxon>
    </lineage>
</organism>
<evidence type="ECO:0000256" key="4">
    <source>
        <dbReference type="SAM" id="SignalP"/>
    </source>
</evidence>
<proteinExistence type="inferred from homology"/>